<dbReference type="EMBL" id="JAQQWI010000007">
    <property type="protein sequence ID" value="KAK8029165.1"/>
    <property type="molecule type" value="Genomic_DNA"/>
</dbReference>
<dbReference type="Gene3D" id="2.60.40.1180">
    <property type="entry name" value="Golgi alpha-mannosidase II"/>
    <property type="match status" value="1"/>
</dbReference>
<sequence length="475" mass="49846">MAPLLSKLVALGNLLAGFAASQASVTVDVGTKYQQIDGFGFSQAFGRAKEFQDAPASTRKKALDYLFNTTTGAGFSIIRNRVGSGGKGDSILPNSPGSPSGKPSYVWDGDDRGQFWFTKQAASYGVKTIIADAWSAPGFMKTSGSESRPGYLCGTTGHSCSSGDWRQAYADFLIQYVKYYNEAGLPVTHLGFLNEPDFAPSYSQMQISSNAQEAISFIPTLQQTAEAAGVNVSLTCCDAMGWQMQGTYTTALVKAGSTKYLGVITGHTYSSDARSPLMQTGLPKWNTEGGPGDGNGKAFVGTWYRGGADEEGFTWAQKIARAMVEAQLSAYLFWEGFEIRQTQSGSHLVDATDGSNPTPSGIFWAFAMWSRHIRPGARRVAATGAPGGVITGAFLNADGSVVVVFTNTGSGAQSVKTSFTGGAGSESPAPQAWLTNQGNTFASIEAKADGEAFTVSIPGRSVVTLKVAGGSGGKS</sequence>
<keyword evidence="1" id="KW-0732">Signal</keyword>
<dbReference type="PANTHER" id="PTHR42767">
    <property type="entry name" value="ENDO-BETA-1,6-GALACTANASE"/>
    <property type="match status" value="1"/>
</dbReference>
<dbReference type="InterPro" id="IPR017853">
    <property type="entry name" value="GH"/>
</dbReference>
<dbReference type="Gene3D" id="3.20.20.80">
    <property type="entry name" value="Glycosidases"/>
    <property type="match status" value="1"/>
</dbReference>
<accession>A0ABR1SBE2</accession>
<organism evidence="4 5">
    <name type="scientific">Apiospora marii</name>
    <dbReference type="NCBI Taxonomy" id="335849"/>
    <lineage>
        <taxon>Eukaryota</taxon>
        <taxon>Fungi</taxon>
        <taxon>Dikarya</taxon>
        <taxon>Ascomycota</taxon>
        <taxon>Pezizomycotina</taxon>
        <taxon>Sordariomycetes</taxon>
        <taxon>Xylariomycetidae</taxon>
        <taxon>Amphisphaeriales</taxon>
        <taxon>Apiosporaceae</taxon>
        <taxon>Apiospora</taxon>
    </lineage>
</organism>
<evidence type="ECO:0000313" key="5">
    <source>
        <dbReference type="Proteomes" id="UP001396898"/>
    </source>
</evidence>
<reference evidence="4 5" key="1">
    <citation type="submission" date="2023-01" db="EMBL/GenBank/DDBJ databases">
        <title>Analysis of 21 Apiospora genomes using comparative genomics revels a genus with tremendous synthesis potential of carbohydrate active enzymes and secondary metabolites.</title>
        <authorList>
            <person name="Sorensen T."/>
        </authorList>
    </citation>
    <scope>NUCLEOTIDE SEQUENCE [LARGE SCALE GENOMIC DNA]</scope>
    <source>
        <strain evidence="4 5">CBS 20057</strain>
    </source>
</reference>
<proteinExistence type="predicted"/>
<evidence type="ECO:0000259" key="2">
    <source>
        <dbReference type="Pfam" id="PF02057"/>
    </source>
</evidence>
<protein>
    <submittedName>
        <fullName evidence="4">Glycoside hydrolase family 5 protein</fullName>
    </submittedName>
</protein>
<dbReference type="Pfam" id="PF17189">
    <property type="entry name" value="Glyco_hydro_30C"/>
    <property type="match status" value="1"/>
</dbReference>
<keyword evidence="5" id="KW-1185">Reference proteome</keyword>
<feature type="domain" description="Glycosyl hydrolase family 30 beta sandwich" evidence="3">
    <location>
        <begin position="376"/>
        <end position="465"/>
    </location>
</feature>
<dbReference type="SUPFAM" id="SSF51445">
    <property type="entry name" value="(Trans)glycosidases"/>
    <property type="match status" value="1"/>
</dbReference>
<comment type="caution">
    <text evidence="4">The sequence shown here is derived from an EMBL/GenBank/DDBJ whole genome shotgun (WGS) entry which is preliminary data.</text>
</comment>
<name>A0ABR1SBE2_9PEZI</name>
<dbReference type="SUPFAM" id="SSF51011">
    <property type="entry name" value="Glycosyl hydrolase domain"/>
    <property type="match status" value="1"/>
</dbReference>
<dbReference type="InterPro" id="IPR049161">
    <property type="entry name" value="GH59_cat"/>
</dbReference>
<dbReference type="InterPro" id="IPR013780">
    <property type="entry name" value="Glyco_hydro_b"/>
</dbReference>
<dbReference type="Proteomes" id="UP001396898">
    <property type="component" value="Unassembled WGS sequence"/>
</dbReference>
<gene>
    <name evidence="4" type="ORF">PG991_006221</name>
</gene>
<feature type="domain" description="Glycosyl hydrolase family 59 catalytic" evidence="2">
    <location>
        <begin position="38"/>
        <end position="335"/>
    </location>
</feature>
<dbReference type="PANTHER" id="PTHR42767:SF1">
    <property type="entry name" value="ENDO-BETA-1,6-GALACTANASE-LIKE DOMAIN-CONTAINING PROTEIN"/>
    <property type="match status" value="1"/>
</dbReference>
<evidence type="ECO:0000256" key="1">
    <source>
        <dbReference type="SAM" id="SignalP"/>
    </source>
</evidence>
<dbReference type="InterPro" id="IPR033452">
    <property type="entry name" value="GH30_C"/>
</dbReference>
<dbReference type="InterPro" id="IPR039743">
    <property type="entry name" value="6GAL/EXGAL"/>
</dbReference>
<dbReference type="GO" id="GO:0016787">
    <property type="term" value="F:hydrolase activity"/>
    <property type="evidence" value="ECO:0007669"/>
    <property type="project" value="UniProtKB-KW"/>
</dbReference>
<evidence type="ECO:0000313" key="4">
    <source>
        <dbReference type="EMBL" id="KAK8029165.1"/>
    </source>
</evidence>
<feature type="signal peptide" evidence="1">
    <location>
        <begin position="1"/>
        <end position="23"/>
    </location>
</feature>
<evidence type="ECO:0000259" key="3">
    <source>
        <dbReference type="Pfam" id="PF17189"/>
    </source>
</evidence>
<feature type="chain" id="PRO_5046892332" evidence="1">
    <location>
        <begin position="24"/>
        <end position="475"/>
    </location>
</feature>
<dbReference type="Pfam" id="PF02057">
    <property type="entry name" value="Glyco_hydro_59"/>
    <property type="match status" value="1"/>
</dbReference>
<keyword evidence="4" id="KW-0378">Hydrolase</keyword>